<keyword evidence="2" id="KW-0963">Cytoplasm</keyword>
<feature type="domain" description="CEP76/DRC7 peptidase-like" evidence="4">
    <location>
        <begin position="91"/>
        <end position="139"/>
    </location>
</feature>
<evidence type="ECO:0000256" key="2">
    <source>
        <dbReference type="ARBA" id="ARBA00023212"/>
    </source>
</evidence>
<proteinExistence type="predicted"/>
<keyword evidence="3" id="KW-0812">Transmembrane</keyword>
<feature type="transmembrane region" description="Helical" evidence="3">
    <location>
        <begin position="6"/>
        <end position="26"/>
    </location>
</feature>
<organism evidence="5">
    <name type="scientific">marine sediment metagenome</name>
    <dbReference type="NCBI Taxonomy" id="412755"/>
    <lineage>
        <taxon>unclassified sequences</taxon>
        <taxon>metagenomes</taxon>
        <taxon>ecological metagenomes</taxon>
    </lineage>
</organism>
<protein>
    <recommendedName>
        <fullName evidence="4">CEP76/DRC7 peptidase-like domain-containing protein</fullName>
    </recommendedName>
</protein>
<name>X1S3A0_9ZZZZ</name>
<dbReference type="InterPro" id="IPR038765">
    <property type="entry name" value="Papain-like_cys_pep_sf"/>
</dbReference>
<comment type="subcellular location">
    <subcellularLocation>
        <location evidence="1">Cytoplasm</location>
        <location evidence="1">Cytoskeleton</location>
    </subcellularLocation>
</comment>
<comment type="caution">
    <text evidence="5">The sequence shown here is derived from an EMBL/GenBank/DDBJ whole genome shotgun (WGS) entry which is preliminary data.</text>
</comment>
<evidence type="ECO:0000259" key="4">
    <source>
        <dbReference type="Pfam" id="PF24656"/>
    </source>
</evidence>
<sequence length="207" mass="23135">LKGLLVPVAIGTVAVVVFAVTARTFAMGKRLRENGQYLVSVRYPGQWYDIRSFVQPDNPDVVAVYSKVGPDPWALYDWVCRNINYRRDIGEFWAFPSEVLARGTADCEDTSNLLTSLLLYGGNNAYTVLGEYQGYGHAWCEHNGQILESTYTSARPVADPTAYKPMVIFNDVQVVELYPGALGEVFALRRNEEFKLNLMAKALEALP</sequence>
<evidence type="ECO:0000313" key="5">
    <source>
        <dbReference type="EMBL" id="GAI73631.1"/>
    </source>
</evidence>
<dbReference type="Gene3D" id="3.10.620.30">
    <property type="match status" value="1"/>
</dbReference>
<reference evidence="5" key="1">
    <citation type="journal article" date="2014" name="Front. Microbiol.">
        <title>High frequency of phylogenetically diverse reductive dehalogenase-homologous genes in deep subseafloor sedimentary metagenomes.</title>
        <authorList>
            <person name="Kawai M."/>
            <person name="Futagami T."/>
            <person name="Toyoda A."/>
            <person name="Takaki Y."/>
            <person name="Nishi S."/>
            <person name="Hori S."/>
            <person name="Arai W."/>
            <person name="Tsubouchi T."/>
            <person name="Morono Y."/>
            <person name="Uchiyama I."/>
            <person name="Ito T."/>
            <person name="Fujiyama A."/>
            <person name="Inagaki F."/>
            <person name="Takami H."/>
        </authorList>
    </citation>
    <scope>NUCLEOTIDE SEQUENCE</scope>
    <source>
        <strain evidence="5">Expedition CK06-06</strain>
    </source>
</reference>
<dbReference type="InterPro" id="IPR056290">
    <property type="entry name" value="CEPT76/DRC7_peptidase-like_dom"/>
</dbReference>
<dbReference type="EMBL" id="BARW01011466">
    <property type="protein sequence ID" value="GAI73631.1"/>
    <property type="molecule type" value="Genomic_DNA"/>
</dbReference>
<evidence type="ECO:0000256" key="1">
    <source>
        <dbReference type="ARBA" id="ARBA00004245"/>
    </source>
</evidence>
<dbReference type="Pfam" id="PF24656">
    <property type="entry name" value="CEPT76_peptidase"/>
    <property type="match status" value="1"/>
</dbReference>
<dbReference type="SUPFAM" id="SSF54001">
    <property type="entry name" value="Cysteine proteinases"/>
    <property type="match status" value="1"/>
</dbReference>
<dbReference type="AlphaFoldDB" id="X1S3A0"/>
<keyword evidence="3" id="KW-0472">Membrane</keyword>
<keyword evidence="2" id="KW-0206">Cytoskeleton</keyword>
<accession>X1S3A0</accession>
<gene>
    <name evidence="5" type="ORF">S12H4_22103</name>
</gene>
<evidence type="ECO:0000256" key="3">
    <source>
        <dbReference type="SAM" id="Phobius"/>
    </source>
</evidence>
<keyword evidence="3" id="KW-1133">Transmembrane helix</keyword>
<feature type="non-terminal residue" evidence="5">
    <location>
        <position position="1"/>
    </location>
</feature>
<dbReference type="GO" id="GO:0005856">
    <property type="term" value="C:cytoskeleton"/>
    <property type="evidence" value="ECO:0007669"/>
    <property type="project" value="UniProtKB-SubCell"/>
</dbReference>